<accession>A0ABW9LNC2</accession>
<evidence type="ECO:0000313" key="1">
    <source>
        <dbReference type="EMBL" id="MFN6549498.1"/>
    </source>
</evidence>
<keyword evidence="2" id="KW-1185">Reference proteome</keyword>
<dbReference type="RefSeq" id="WP_409548443.1">
    <property type="nucleotide sequence ID" value="NZ_JBKBDE010000001.1"/>
</dbReference>
<evidence type="ECO:0000313" key="2">
    <source>
        <dbReference type="Proteomes" id="UP001635817"/>
    </source>
</evidence>
<dbReference type="EMBL" id="JBKBDE010000001">
    <property type="protein sequence ID" value="MFN6549498.1"/>
    <property type="molecule type" value="Genomic_DNA"/>
</dbReference>
<gene>
    <name evidence="1" type="ORF">ACK4CP_03775</name>
</gene>
<protein>
    <submittedName>
        <fullName evidence="1">Uncharacterized protein</fullName>
    </submittedName>
</protein>
<organism evidence="1 2">
    <name type="scientific">Mycolicibacterium septicum</name>
    <dbReference type="NCBI Taxonomy" id="98668"/>
    <lineage>
        <taxon>Bacteria</taxon>
        <taxon>Bacillati</taxon>
        <taxon>Actinomycetota</taxon>
        <taxon>Actinomycetes</taxon>
        <taxon>Mycobacteriales</taxon>
        <taxon>Mycobacteriaceae</taxon>
        <taxon>Mycolicibacterium</taxon>
    </lineage>
</organism>
<proteinExistence type="predicted"/>
<reference evidence="1 2" key="1">
    <citation type="submission" date="2024-12" db="EMBL/GenBank/DDBJ databases">
        <title>The coexistence of Mycolicibacterium septicum and Mycolicibacterium nivoides in clinical samples.</title>
        <authorList>
            <person name="Wang C."/>
            <person name="Feng Y."/>
            <person name="Zong Z."/>
        </authorList>
    </citation>
    <scope>NUCLEOTIDE SEQUENCE [LARGE SCALE GENOMIC DNA]</scope>
    <source>
        <strain evidence="1 2">120310</strain>
    </source>
</reference>
<sequence>MSDQENAALFLVHALMGDSWGVQEAAFNVFGDTGFVPGLRFMLAVAEILRTDLPADAQDGLIDKSRTLLMLMRQAREDT</sequence>
<comment type="caution">
    <text evidence="1">The sequence shown here is derived from an EMBL/GenBank/DDBJ whole genome shotgun (WGS) entry which is preliminary data.</text>
</comment>
<dbReference type="Proteomes" id="UP001635817">
    <property type="component" value="Unassembled WGS sequence"/>
</dbReference>
<name>A0ABW9LNC2_9MYCO</name>